<dbReference type="EnsemblPlants" id="OGLUM03G32290.1">
    <property type="protein sequence ID" value="OGLUM03G32290.1"/>
    <property type="gene ID" value="OGLUM03G32290"/>
</dbReference>
<keyword evidence="1" id="KW-0472">Membrane</keyword>
<keyword evidence="3" id="KW-1185">Reference proteome</keyword>
<organism evidence="2">
    <name type="scientific">Oryza glumipatula</name>
    <dbReference type="NCBI Taxonomy" id="40148"/>
    <lineage>
        <taxon>Eukaryota</taxon>
        <taxon>Viridiplantae</taxon>
        <taxon>Streptophyta</taxon>
        <taxon>Embryophyta</taxon>
        <taxon>Tracheophyta</taxon>
        <taxon>Spermatophyta</taxon>
        <taxon>Magnoliopsida</taxon>
        <taxon>Liliopsida</taxon>
        <taxon>Poales</taxon>
        <taxon>Poaceae</taxon>
        <taxon>BOP clade</taxon>
        <taxon>Oryzoideae</taxon>
        <taxon>Oryzeae</taxon>
        <taxon>Oryzinae</taxon>
        <taxon>Oryza</taxon>
    </lineage>
</organism>
<accession>A0A0D9ZCI7</accession>
<dbReference type="Gramene" id="OGLUM03G32290.1">
    <property type="protein sequence ID" value="OGLUM03G32290.1"/>
    <property type="gene ID" value="OGLUM03G32290"/>
</dbReference>
<evidence type="ECO:0000313" key="2">
    <source>
        <dbReference type="EnsemblPlants" id="OGLUM03G32290.1"/>
    </source>
</evidence>
<feature type="transmembrane region" description="Helical" evidence="1">
    <location>
        <begin position="66"/>
        <end position="95"/>
    </location>
</feature>
<dbReference type="AlphaFoldDB" id="A0A0D9ZCI7"/>
<reference evidence="2" key="2">
    <citation type="submission" date="2018-05" db="EMBL/GenBank/DDBJ databases">
        <title>OgluRS3 (Oryza glumaepatula Reference Sequence Version 3).</title>
        <authorList>
            <person name="Zhang J."/>
            <person name="Kudrna D."/>
            <person name="Lee S."/>
            <person name="Talag J."/>
            <person name="Welchert J."/>
            <person name="Wing R.A."/>
        </authorList>
    </citation>
    <scope>NUCLEOTIDE SEQUENCE [LARGE SCALE GENOMIC DNA]</scope>
</reference>
<sequence>MATAFNSDAMTRRSIFAYLHGCKKMTARASTDHGVRAFTVRHETLLIENEGVTQLISKLIRMVPKLFLYFSPISSICNILCCLVFNIYIYIYIYIYI</sequence>
<evidence type="ECO:0000256" key="1">
    <source>
        <dbReference type="SAM" id="Phobius"/>
    </source>
</evidence>
<dbReference type="Proteomes" id="UP000026961">
    <property type="component" value="Chromosome 3"/>
</dbReference>
<name>A0A0D9ZCI7_9ORYZ</name>
<reference evidence="2" key="1">
    <citation type="submission" date="2015-04" db="UniProtKB">
        <authorList>
            <consortium name="EnsemblPlants"/>
        </authorList>
    </citation>
    <scope>IDENTIFICATION</scope>
</reference>
<dbReference type="HOGENOM" id="CLU_2350180_0_0_1"/>
<keyword evidence="1" id="KW-0812">Transmembrane</keyword>
<evidence type="ECO:0000313" key="3">
    <source>
        <dbReference type="Proteomes" id="UP000026961"/>
    </source>
</evidence>
<protein>
    <submittedName>
        <fullName evidence="2">Uncharacterized protein</fullName>
    </submittedName>
</protein>
<proteinExistence type="predicted"/>
<keyword evidence="1" id="KW-1133">Transmembrane helix</keyword>